<protein>
    <submittedName>
        <fullName evidence="2">Uncharacterized protein</fullName>
    </submittedName>
</protein>
<gene>
    <name evidence="2" type="ORF">KPH14_001658</name>
</gene>
<evidence type="ECO:0000313" key="3">
    <source>
        <dbReference type="Proteomes" id="UP001258017"/>
    </source>
</evidence>
<reference evidence="2" key="2">
    <citation type="journal article" date="2023" name="Commun. Biol.">
        <title>Intrasexual cuticular hydrocarbon dimorphism in a wasp sheds light on hydrocarbon biosynthesis genes in Hymenoptera.</title>
        <authorList>
            <person name="Moris V.C."/>
            <person name="Podsiadlowski L."/>
            <person name="Martin S."/>
            <person name="Oeyen J.P."/>
            <person name="Donath A."/>
            <person name="Petersen M."/>
            <person name="Wilbrandt J."/>
            <person name="Misof B."/>
            <person name="Liedtke D."/>
            <person name="Thamm M."/>
            <person name="Scheiner R."/>
            <person name="Schmitt T."/>
            <person name="Niehuis O."/>
        </authorList>
    </citation>
    <scope>NUCLEOTIDE SEQUENCE</scope>
    <source>
        <strain evidence="2">GBR_01_08_01A</strain>
    </source>
</reference>
<keyword evidence="3" id="KW-1185">Reference proteome</keyword>
<reference evidence="2" key="1">
    <citation type="submission" date="2021-08" db="EMBL/GenBank/DDBJ databases">
        <authorList>
            <person name="Misof B."/>
            <person name="Oliver O."/>
            <person name="Podsiadlowski L."/>
            <person name="Donath A."/>
            <person name="Peters R."/>
            <person name="Mayer C."/>
            <person name="Rust J."/>
            <person name="Gunkel S."/>
            <person name="Lesny P."/>
            <person name="Martin S."/>
            <person name="Oeyen J.P."/>
            <person name="Petersen M."/>
            <person name="Panagiotis P."/>
            <person name="Wilbrandt J."/>
            <person name="Tanja T."/>
        </authorList>
    </citation>
    <scope>NUCLEOTIDE SEQUENCE</scope>
    <source>
        <strain evidence="2">GBR_01_08_01A</strain>
        <tissue evidence="2">Thorax + abdomen</tissue>
    </source>
</reference>
<dbReference type="AlphaFoldDB" id="A0AAD9RZQ1"/>
<evidence type="ECO:0000313" key="2">
    <source>
        <dbReference type="EMBL" id="KAK2588779.1"/>
    </source>
</evidence>
<dbReference type="Proteomes" id="UP001258017">
    <property type="component" value="Unassembled WGS sequence"/>
</dbReference>
<keyword evidence="1" id="KW-0472">Membrane</keyword>
<evidence type="ECO:0000256" key="1">
    <source>
        <dbReference type="SAM" id="Phobius"/>
    </source>
</evidence>
<sequence>MDAVRLRKYYRSTGFGLNKLIYGLLIAEYDLRKSLHFGPYCGPITFLVSMLLVILVSCTLASSSMATSDEKVLGVFRSETWKRMPRKESVVGLRPAYKCIRKHVS</sequence>
<organism evidence="2 3">
    <name type="scientific">Odynerus spinipes</name>
    <dbReference type="NCBI Taxonomy" id="1348599"/>
    <lineage>
        <taxon>Eukaryota</taxon>
        <taxon>Metazoa</taxon>
        <taxon>Ecdysozoa</taxon>
        <taxon>Arthropoda</taxon>
        <taxon>Hexapoda</taxon>
        <taxon>Insecta</taxon>
        <taxon>Pterygota</taxon>
        <taxon>Neoptera</taxon>
        <taxon>Endopterygota</taxon>
        <taxon>Hymenoptera</taxon>
        <taxon>Apocrita</taxon>
        <taxon>Aculeata</taxon>
        <taxon>Vespoidea</taxon>
        <taxon>Vespidae</taxon>
        <taxon>Eumeninae</taxon>
        <taxon>Odynerus</taxon>
    </lineage>
</organism>
<name>A0AAD9RZQ1_9HYME</name>
<keyword evidence="1" id="KW-1133">Transmembrane helix</keyword>
<feature type="transmembrane region" description="Helical" evidence="1">
    <location>
        <begin position="37"/>
        <end position="61"/>
    </location>
</feature>
<dbReference type="EMBL" id="JAIFRP010000002">
    <property type="protein sequence ID" value="KAK2588779.1"/>
    <property type="molecule type" value="Genomic_DNA"/>
</dbReference>
<comment type="caution">
    <text evidence="2">The sequence shown here is derived from an EMBL/GenBank/DDBJ whole genome shotgun (WGS) entry which is preliminary data.</text>
</comment>
<accession>A0AAD9RZQ1</accession>
<proteinExistence type="predicted"/>
<keyword evidence="1" id="KW-0812">Transmembrane</keyword>